<evidence type="ECO:0000313" key="2">
    <source>
        <dbReference type="EMBL" id="KAH0541458.1"/>
    </source>
</evidence>
<organism evidence="2 3">
    <name type="scientific">Glutinoglossum americanum</name>
    <dbReference type="NCBI Taxonomy" id="1670608"/>
    <lineage>
        <taxon>Eukaryota</taxon>
        <taxon>Fungi</taxon>
        <taxon>Dikarya</taxon>
        <taxon>Ascomycota</taxon>
        <taxon>Pezizomycotina</taxon>
        <taxon>Geoglossomycetes</taxon>
        <taxon>Geoglossales</taxon>
        <taxon>Geoglossaceae</taxon>
        <taxon>Glutinoglossum</taxon>
    </lineage>
</organism>
<dbReference type="AlphaFoldDB" id="A0A9P8I1D0"/>
<dbReference type="Proteomes" id="UP000698800">
    <property type="component" value="Unassembled WGS sequence"/>
</dbReference>
<sequence>MSVLELAVRQAEQRMMNSILDEIRVWVTQHAKDYILQYYTALVSHRNHQHQMHINYLHQSAATYHLRGVDPWTIEQAEIELKRGIDEDWRQSVRRYPEVLDYFYGLVDLNLPSDSAPQVADPPLDGGLRKLRGRAEIEAVDPPPLERRRSRRGRRLATRTPPPLAPSAPPPPVPRAPPPPMMPGVTHMPAPDTYVYNRPGW</sequence>
<keyword evidence="3" id="KW-1185">Reference proteome</keyword>
<dbReference type="OrthoDB" id="5409477at2759"/>
<feature type="compositionally biased region" description="Pro residues" evidence="1">
    <location>
        <begin position="160"/>
        <end position="182"/>
    </location>
</feature>
<feature type="region of interest" description="Disordered" evidence="1">
    <location>
        <begin position="135"/>
        <end position="201"/>
    </location>
</feature>
<accession>A0A9P8I1D0</accession>
<proteinExistence type="predicted"/>
<feature type="compositionally biased region" description="Basic residues" evidence="1">
    <location>
        <begin position="148"/>
        <end position="157"/>
    </location>
</feature>
<evidence type="ECO:0000313" key="3">
    <source>
        <dbReference type="Proteomes" id="UP000698800"/>
    </source>
</evidence>
<evidence type="ECO:0000256" key="1">
    <source>
        <dbReference type="SAM" id="MobiDB-lite"/>
    </source>
</evidence>
<reference evidence="2" key="1">
    <citation type="submission" date="2021-03" db="EMBL/GenBank/DDBJ databases">
        <title>Comparative genomics and phylogenomic investigation of the class Geoglossomycetes provide insights into ecological specialization and systematics.</title>
        <authorList>
            <person name="Melie T."/>
            <person name="Pirro S."/>
            <person name="Miller A.N."/>
            <person name="Quandt A."/>
        </authorList>
    </citation>
    <scope>NUCLEOTIDE SEQUENCE</scope>
    <source>
        <strain evidence="2">GBOQ0MN5Z8</strain>
    </source>
</reference>
<comment type="caution">
    <text evidence="2">The sequence shown here is derived from an EMBL/GenBank/DDBJ whole genome shotgun (WGS) entry which is preliminary data.</text>
</comment>
<protein>
    <submittedName>
        <fullName evidence="2">Uncharacterized protein</fullName>
    </submittedName>
</protein>
<dbReference type="EMBL" id="JAGHQL010000078">
    <property type="protein sequence ID" value="KAH0541458.1"/>
    <property type="molecule type" value="Genomic_DNA"/>
</dbReference>
<name>A0A9P8I1D0_9PEZI</name>
<gene>
    <name evidence="2" type="ORF">FGG08_004067</name>
</gene>